<dbReference type="EMBL" id="JAWHQM010000028">
    <property type="protein sequence ID" value="KAK5632929.1"/>
    <property type="molecule type" value="Genomic_DNA"/>
</dbReference>
<gene>
    <name evidence="2" type="ORF">RRF57_008643</name>
</gene>
<organism evidence="2 3">
    <name type="scientific">Xylaria bambusicola</name>
    <dbReference type="NCBI Taxonomy" id="326684"/>
    <lineage>
        <taxon>Eukaryota</taxon>
        <taxon>Fungi</taxon>
        <taxon>Dikarya</taxon>
        <taxon>Ascomycota</taxon>
        <taxon>Pezizomycotina</taxon>
        <taxon>Sordariomycetes</taxon>
        <taxon>Xylariomycetidae</taxon>
        <taxon>Xylariales</taxon>
        <taxon>Xylariaceae</taxon>
        <taxon>Xylaria</taxon>
    </lineage>
</organism>
<reference evidence="2 3" key="1">
    <citation type="submission" date="2023-10" db="EMBL/GenBank/DDBJ databases">
        <title>Draft genome sequence of Xylaria bambusicola isolate GMP-LS, the root and basal stem rot pathogen of sugarcane in Indonesia.</title>
        <authorList>
            <person name="Selvaraj P."/>
            <person name="Muralishankar V."/>
            <person name="Muruganantham S."/>
            <person name="Sp S."/>
            <person name="Haryani S."/>
            <person name="Lau K.J.X."/>
            <person name="Naqvi N.I."/>
        </authorList>
    </citation>
    <scope>NUCLEOTIDE SEQUENCE [LARGE SCALE GENOMIC DNA]</scope>
    <source>
        <strain evidence="2">GMP-LS</strain>
    </source>
</reference>
<feature type="region of interest" description="Disordered" evidence="1">
    <location>
        <begin position="47"/>
        <end position="82"/>
    </location>
</feature>
<comment type="caution">
    <text evidence="2">The sequence shown here is derived from an EMBL/GenBank/DDBJ whole genome shotgun (WGS) entry which is preliminary data.</text>
</comment>
<evidence type="ECO:0000256" key="1">
    <source>
        <dbReference type="SAM" id="MobiDB-lite"/>
    </source>
</evidence>
<keyword evidence="3" id="KW-1185">Reference proteome</keyword>
<proteinExistence type="predicted"/>
<protein>
    <submittedName>
        <fullName evidence="2">Uncharacterized protein</fullName>
    </submittedName>
</protein>
<feature type="compositionally biased region" description="Pro residues" evidence="1">
    <location>
        <begin position="73"/>
        <end position="82"/>
    </location>
</feature>
<evidence type="ECO:0000313" key="3">
    <source>
        <dbReference type="Proteomes" id="UP001305414"/>
    </source>
</evidence>
<sequence>MFRVLRGLGQDRPTSECELQAADEPFLPAATALVPREVAGVTGSAGLGRLWAGKAGPGGYGSKSDSGGKPRPHPPPPGTMTS</sequence>
<dbReference type="Proteomes" id="UP001305414">
    <property type="component" value="Unassembled WGS sequence"/>
</dbReference>
<dbReference type="AlphaFoldDB" id="A0AAN7V1X9"/>
<name>A0AAN7V1X9_9PEZI</name>
<accession>A0AAN7V1X9</accession>
<evidence type="ECO:0000313" key="2">
    <source>
        <dbReference type="EMBL" id="KAK5632929.1"/>
    </source>
</evidence>